<sequence length="330" mass="37007">MSEFEMYFFQAWYGHSLFCGLPSNNKGWHQRFFVFGEGWEYPLGEENPVRFQQTLGMPSARGNAAVLPLSSNDGVEIVKEVPAPIGALTGKPWIRLHKRLMFTNEKEEKEGCEPLVHKARKSACRSPKRSSSKYRGSVGGSSSSSSEEKSSFGLQKAMPAFQRQSGVAGPFAQPTESQRQRRERNDVSICHDGQGVVDAVYEQFCTLRSEVEGLRSQHTAGVARERELSVEVTQLSRELDRCPRHIFQDISIVEDERGPHPLKDRKGKEDLVTIKNMQIRPNVVFHKHSSDTSSISYYEAIPIARCNDFLSTGGPLTTTLLRTKSQGSHS</sequence>
<name>A0A6A1UJZ4_9ROSI</name>
<protein>
    <submittedName>
        <fullName evidence="2">Uncharacterized protein</fullName>
    </submittedName>
</protein>
<dbReference type="AlphaFoldDB" id="A0A6A1UJZ4"/>
<comment type="caution">
    <text evidence="2">The sequence shown here is derived from an EMBL/GenBank/DDBJ whole genome shotgun (WGS) entry which is preliminary data.</text>
</comment>
<gene>
    <name evidence="2" type="ORF">CJ030_MR0G007140</name>
</gene>
<dbReference type="EMBL" id="RXIC02000159">
    <property type="protein sequence ID" value="KAB1200476.1"/>
    <property type="molecule type" value="Genomic_DNA"/>
</dbReference>
<evidence type="ECO:0000256" key="1">
    <source>
        <dbReference type="SAM" id="MobiDB-lite"/>
    </source>
</evidence>
<accession>A0A6A1UJZ4</accession>
<feature type="region of interest" description="Disordered" evidence="1">
    <location>
        <begin position="111"/>
        <end position="189"/>
    </location>
</feature>
<dbReference type="Proteomes" id="UP000516437">
    <property type="component" value="Unassembled WGS sequence"/>
</dbReference>
<evidence type="ECO:0000313" key="3">
    <source>
        <dbReference type="Proteomes" id="UP000516437"/>
    </source>
</evidence>
<evidence type="ECO:0000313" key="2">
    <source>
        <dbReference type="EMBL" id="KAB1200476.1"/>
    </source>
</evidence>
<feature type="compositionally biased region" description="Low complexity" evidence="1">
    <location>
        <begin position="133"/>
        <end position="145"/>
    </location>
</feature>
<feature type="compositionally biased region" description="Basic residues" evidence="1">
    <location>
        <begin position="117"/>
        <end position="132"/>
    </location>
</feature>
<organism evidence="2 3">
    <name type="scientific">Morella rubra</name>
    <name type="common">Chinese bayberry</name>
    <dbReference type="NCBI Taxonomy" id="262757"/>
    <lineage>
        <taxon>Eukaryota</taxon>
        <taxon>Viridiplantae</taxon>
        <taxon>Streptophyta</taxon>
        <taxon>Embryophyta</taxon>
        <taxon>Tracheophyta</taxon>
        <taxon>Spermatophyta</taxon>
        <taxon>Magnoliopsida</taxon>
        <taxon>eudicotyledons</taxon>
        <taxon>Gunneridae</taxon>
        <taxon>Pentapetalae</taxon>
        <taxon>rosids</taxon>
        <taxon>fabids</taxon>
        <taxon>Fagales</taxon>
        <taxon>Myricaceae</taxon>
        <taxon>Morella</taxon>
    </lineage>
</organism>
<proteinExistence type="predicted"/>
<keyword evidence="3" id="KW-1185">Reference proteome</keyword>
<dbReference type="OrthoDB" id="1828042at2759"/>
<reference evidence="2 3" key="1">
    <citation type="journal article" date="2019" name="Plant Biotechnol. J.">
        <title>The red bayberry genome and genetic basis of sex determination.</title>
        <authorList>
            <person name="Jia H.M."/>
            <person name="Jia H.J."/>
            <person name="Cai Q.L."/>
            <person name="Wang Y."/>
            <person name="Zhao H.B."/>
            <person name="Yang W.F."/>
            <person name="Wang G.Y."/>
            <person name="Li Y.H."/>
            <person name="Zhan D.L."/>
            <person name="Shen Y.T."/>
            <person name="Niu Q.F."/>
            <person name="Chang L."/>
            <person name="Qiu J."/>
            <person name="Zhao L."/>
            <person name="Xie H.B."/>
            <person name="Fu W.Y."/>
            <person name="Jin J."/>
            <person name="Li X.W."/>
            <person name="Jiao Y."/>
            <person name="Zhou C.C."/>
            <person name="Tu T."/>
            <person name="Chai C.Y."/>
            <person name="Gao J.L."/>
            <person name="Fan L.J."/>
            <person name="van de Weg E."/>
            <person name="Wang J.Y."/>
            <person name="Gao Z.S."/>
        </authorList>
    </citation>
    <scope>NUCLEOTIDE SEQUENCE [LARGE SCALE GENOMIC DNA]</scope>
    <source>
        <tissue evidence="2">Leaves</tissue>
    </source>
</reference>